<accession>A0A097ANJ9</accession>
<sequence length="251" mass="27783">MLRGLYTASSGMITQTKIMDVLANNLANVNTVGYKKDVVVTSSFPNFEVTRYGGDNIPPNGKIGRMDYGVLIDTFYTNFEEGVLYQTKGKLDFAIDGNGFFVVDTPNGQRYTRDGCFTLSRDGYLVTQEGYIVEGENGPIQLSQGDISVDETGNIINNDQLVDRLRIVDFSNYDGLRKEGNNLFFIDNSANVQVIPATGKIKQGFLEQSNVNSVKEMVNMISVMRNYESNQKVVIAFDETLGKAVNEVGKV</sequence>
<dbReference type="HOGENOM" id="CLU_013687_0_0_9"/>
<dbReference type="Pfam" id="PF00460">
    <property type="entry name" value="Flg_bb_rod"/>
    <property type="match status" value="1"/>
</dbReference>
<dbReference type="STRING" id="2325.TKV_c01720"/>
<dbReference type="PANTHER" id="PTHR30435">
    <property type="entry name" value="FLAGELLAR PROTEIN"/>
    <property type="match status" value="1"/>
</dbReference>
<dbReference type="InterPro" id="IPR037925">
    <property type="entry name" value="FlgE/F/G-like"/>
</dbReference>
<reference evidence="7" key="1">
    <citation type="journal article" date="2015" name="Genome Announc.">
        <title>Whole-Genome Sequences of 80 Environmental and Clinical Isolates of Burkholderia pseudomallei.</title>
        <authorList>
            <person name="Johnson S.L."/>
            <person name="Baker A.L."/>
            <person name="Chain P.S."/>
            <person name="Currie B.J."/>
            <person name="Daligault H.E."/>
            <person name="Davenport K.W."/>
            <person name="Davis C.B."/>
            <person name="Inglis T.J."/>
            <person name="Kaestli M."/>
            <person name="Koren S."/>
            <person name="Mayo M."/>
            <person name="Merritt A.J."/>
            <person name="Price E.P."/>
            <person name="Sarovich D.S."/>
            <person name="Warner J."/>
            <person name="Rosovitz M.J."/>
        </authorList>
    </citation>
    <scope>NUCLEOTIDE SEQUENCE [LARGE SCALE GENOMIC DNA]</scope>
    <source>
        <strain evidence="7">DSM 2030</strain>
    </source>
</reference>
<dbReference type="EMBL" id="CP009170">
    <property type="protein sequence ID" value="AIS51377.1"/>
    <property type="molecule type" value="Genomic_DNA"/>
</dbReference>
<dbReference type="SUPFAM" id="SSF117143">
    <property type="entry name" value="Flagellar hook protein flgE"/>
    <property type="match status" value="1"/>
</dbReference>
<dbReference type="Proteomes" id="UP000029669">
    <property type="component" value="Chromosome"/>
</dbReference>
<proteinExistence type="inferred from homology"/>
<dbReference type="InterPro" id="IPR010930">
    <property type="entry name" value="Flg_bb/hook_C_dom"/>
</dbReference>
<evidence type="ECO:0000313" key="6">
    <source>
        <dbReference type="EMBL" id="AIS51377.1"/>
    </source>
</evidence>
<name>A0A097ANJ9_THEKI</name>
<evidence type="ECO:0000259" key="5">
    <source>
        <dbReference type="Pfam" id="PF22692"/>
    </source>
</evidence>
<dbReference type="NCBIfam" id="TIGR03506">
    <property type="entry name" value="FlgEFG_subfam"/>
    <property type="match status" value="2"/>
</dbReference>
<dbReference type="InterPro" id="IPR020013">
    <property type="entry name" value="Flagellar_FlgE/F/G"/>
</dbReference>
<feature type="domain" description="Flagellar basal-body/hook protein C-terminal" evidence="4">
    <location>
        <begin position="202"/>
        <end position="246"/>
    </location>
</feature>
<evidence type="ECO:0000313" key="7">
    <source>
        <dbReference type="Proteomes" id="UP000029669"/>
    </source>
</evidence>
<keyword evidence="6" id="KW-0966">Cell projection</keyword>
<dbReference type="Pfam" id="PF22692">
    <property type="entry name" value="LlgE_F_G_D1"/>
    <property type="match status" value="1"/>
</dbReference>
<protein>
    <submittedName>
        <fullName evidence="6">Flagellar hook-basal body complex protein FlhO</fullName>
    </submittedName>
</protein>
<organism evidence="6 7">
    <name type="scientific">Thermoanaerobacter kivui</name>
    <name type="common">Acetogenium kivui</name>
    <dbReference type="NCBI Taxonomy" id="2325"/>
    <lineage>
        <taxon>Bacteria</taxon>
        <taxon>Bacillati</taxon>
        <taxon>Bacillota</taxon>
        <taxon>Clostridia</taxon>
        <taxon>Thermoanaerobacterales</taxon>
        <taxon>Thermoanaerobacteraceae</taxon>
        <taxon>Thermoanaerobacter</taxon>
    </lineage>
</organism>
<dbReference type="InterPro" id="IPR053967">
    <property type="entry name" value="LlgE_F_G-like_D1"/>
</dbReference>
<dbReference type="OrthoDB" id="9804559at2"/>
<evidence type="ECO:0000256" key="2">
    <source>
        <dbReference type="RuleBase" id="RU362116"/>
    </source>
</evidence>
<dbReference type="PANTHER" id="PTHR30435:SF19">
    <property type="entry name" value="FLAGELLAR BASAL-BODY ROD PROTEIN FLGG"/>
    <property type="match status" value="1"/>
</dbReference>
<evidence type="ECO:0000259" key="4">
    <source>
        <dbReference type="Pfam" id="PF06429"/>
    </source>
</evidence>
<gene>
    <name evidence="6" type="primary">flhO</name>
    <name evidence="6" type="ORF">TKV_c01720</name>
</gene>
<dbReference type="GO" id="GO:0071978">
    <property type="term" value="P:bacterial-type flagellum-dependent swarming motility"/>
    <property type="evidence" value="ECO:0007669"/>
    <property type="project" value="TreeGrafter"/>
</dbReference>
<evidence type="ECO:0000259" key="3">
    <source>
        <dbReference type="Pfam" id="PF00460"/>
    </source>
</evidence>
<comment type="subcellular location">
    <subcellularLocation>
        <location evidence="2">Bacterial flagellum basal body</location>
    </subcellularLocation>
</comment>
<dbReference type="eggNOG" id="COG4786">
    <property type="taxonomic scope" value="Bacteria"/>
</dbReference>
<evidence type="ECO:0000256" key="1">
    <source>
        <dbReference type="ARBA" id="ARBA00009677"/>
    </source>
</evidence>
<dbReference type="InterPro" id="IPR012836">
    <property type="entry name" value="FlgF"/>
</dbReference>
<keyword evidence="6" id="KW-0969">Cilium</keyword>
<dbReference type="GO" id="GO:0030694">
    <property type="term" value="C:bacterial-type flagellum basal body, rod"/>
    <property type="evidence" value="ECO:0007669"/>
    <property type="project" value="InterPro"/>
</dbReference>
<dbReference type="InterPro" id="IPR019776">
    <property type="entry name" value="Flagellar_basal_body_rod_CS"/>
</dbReference>
<keyword evidence="7" id="KW-1185">Reference proteome</keyword>
<feature type="domain" description="Flagellar hook protein FlgE/F/G-like D1" evidence="5">
    <location>
        <begin position="94"/>
        <end position="155"/>
    </location>
</feature>
<dbReference type="AlphaFoldDB" id="A0A097ANJ9"/>
<feature type="domain" description="Flagellar basal body rod protein N-terminal" evidence="3">
    <location>
        <begin position="5"/>
        <end position="35"/>
    </location>
</feature>
<dbReference type="RefSeq" id="WP_049684371.1">
    <property type="nucleotide sequence ID" value="NZ_CP009170.1"/>
</dbReference>
<comment type="similarity">
    <text evidence="1 2">Belongs to the flagella basal body rod proteins family.</text>
</comment>
<keyword evidence="6" id="KW-0282">Flagellum</keyword>
<dbReference type="InterPro" id="IPR001444">
    <property type="entry name" value="Flag_bb_rod_N"/>
</dbReference>
<dbReference type="Pfam" id="PF06429">
    <property type="entry name" value="Flg_bbr_C"/>
    <property type="match status" value="1"/>
</dbReference>
<dbReference type="KEGG" id="tki:TKV_c01720"/>
<dbReference type="PROSITE" id="PS00588">
    <property type="entry name" value="FLAGELLA_BB_ROD"/>
    <property type="match status" value="1"/>
</dbReference>
<dbReference type="NCBIfam" id="TIGR02490">
    <property type="entry name" value="flgF"/>
    <property type="match status" value="1"/>
</dbReference>
<keyword evidence="2" id="KW-0975">Bacterial flagellum</keyword>